<dbReference type="GO" id="GO:0046983">
    <property type="term" value="F:protein dimerization activity"/>
    <property type="evidence" value="ECO:0007669"/>
    <property type="project" value="InterPro"/>
</dbReference>
<dbReference type="Gene3D" id="4.10.280.10">
    <property type="entry name" value="Helix-loop-helix DNA-binding domain"/>
    <property type="match status" value="1"/>
</dbReference>
<dbReference type="EMBL" id="KZ679727">
    <property type="protein sequence ID" value="PTB47426.1"/>
    <property type="molecule type" value="Genomic_DNA"/>
</dbReference>
<organism evidence="3 4">
    <name type="scientific">Trichoderma harzianum CBS 226.95</name>
    <dbReference type="NCBI Taxonomy" id="983964"/>
    <lineage>
        <taxon>Eukaryota</taxon>
        <taxon>Fungi</taxon>
        <taxon>Dikarya</taxon>
        <taxon>Ascomycota</taxon>
        <taxon>Pezizomycotina</taxon>
        <taxon>Sordariomycetes</taxon>
        <taxon>Hypocreomycetidae</taxon>
        <taxon>Hypocreales</taxon>
        <taxon>Hypocreaceae</taxon>
        <taxon>Trichoderma</taxon>
    </lineage>
</organism>
<dbReference type="InterPro" id="IPR011598">
    <property type="entry name" value="bHLH_dom"/>
</dbReference>
<dbReference type="PANTHER" id="PTHR47336:SF2">
    <property type="entry name" value="TRANSCRIPTION FACTOR HMS1-RELATED"/>
    <property type="match status" value="1"/>
</dbReference>
<dbReference type="STRING" id="983964.A0A2T3ZRI9"/>
<dbReference type="Pfam" id="PF00010">
    <property type="entry name" value="HLH"/>
    <property type="match status" value="1"/>
</dbReference>
<reference evidence="3 4" key="1">
    <citation type="submission" date="2016-07" db="EMBL/GenBank/DDBJ databases">
        <title>Multiple horizontal gene transfer events from other fungi enriched the ability of initially mycotrophic Trichoderma (Ascomycota) to feed on dead plant biomass.</title>
        <authorList>
            <consortium name="DOE Joint Genome Institute"/>
            <person name="Aerts A."/>
            <person name="Atanasova L."/>
            <person name="Chenthamara K."/>
            <person name="Zhang J."/>
            <person name="Grujic M."/>
            <person name="Henrissat B."/>
            <person name="Kuo A."/>
            <person name="Salamov A."/>
            <person name="Lipzen A."/>
            <person name="Labutti K."/>
            <person name="Barry K."/>
            <person name="Miao Y."/>
            <person name="Rahimi M.J."/>
            <person name="Shen Q."/>
            <person name="Grigoriev I.V."/>
            <person name="Kubicek C.P."/>
            <person name="Druzhinina I.S."/>
        </authorList>
    </citation>
    <scope>NUCLEOTIDE SEQUENCE [LARGE SCALE GENOMIC DNA]</scope>
    <source>
        <strain evidence="3 4">CBS 226.95</strain>
    </source>
</reference>
<dbReference type="SUPFAM" id="SSF47459">
    <property type="entry name" value="HLH, helix-loop-helix DNA-binding domain"/>
    <property type="match status" value="1"/>
</dbReference>
<dbReference type="PROSITE" id="PS50888">
    <property type="entry name" value="BHLH"/>
    <property type="match status" value="1"/>
</dbReference>
<keyword evidence="4" id="KW-1185">Reference proteome</keyword>
<evidence type="ECO:0000313" key="3">
    <source>
        <dbReference type="EMBL" id="PTB47426.1"/>
    </source>
</evidence>
<feature type="domain" description="BHLH" evidence="2">
    <location>
        <begin position="147"/>
        <end position="224"/>
    </location>
</feature>
<protein>
    <recommendedName>
        <fullName evidence="2">BHLH domain-containing protein</fullName>
    </recommendedName>
</protein>
<dbReference type="InterPro" id="IPR052099">
    <property type="entry name" value="Regulatory_TF_Diverse"/>
</dbReference>
<dbReference type="InterPro" id="IPR036638">
    <property type="entry name" value="HLH_DNA-bd_sf"/>
</dbReference>
<dbReference type="SMART" id="SM00353">
    <property type="entry name" value="HLH"/>
    <property type="match status" value="1"/>
</dbReference>
<dbReference type="GeneID" id="36625145"/>
<name>A0A2T3ZRI9_TRIHA</name>
<accession>A0A2T3ZRI9</accession>
<dbReference type="PANTHER" id="PTHR47336">
    <property type="entry name" value="TRANSCRIPTION FACTOR HMS1-RELATED"/>
    <property type="match status" value="1"/>
</dbReference>
<feature type="compositionally biased region" description="Low complexity" evidence="1">
    <location>
        <begin position="121"/>
        <end position="136"/>
    </location>
</feature>
<dbReference type="AlphaFoldDB" id="A0A2T3ZRI9"/>
<evidence type="ECO:0000259" key="2">
    <source>
        <dbReference type="PROSITE" id="PS50888"/>
    </source>
</evidence>
<dbReference type="RefSeq" id="XP_024767103.1">
    <property type="nucleotide sequence ID" value="XM_024916576.1"/>
</dbReference>
<sequence>MTHEALLLPCANPIPGENVFSNIDLMANITPTFIAYPTSLTRHISGPAVPCQQTSISDINAQALFQMQRASIPYGESLTSLDVETNNSDSSISELQLCQGYKAQTPHKESPSRCLPQKCKSSTSATQASSAHISPSTSPPPPPILRSNNNTHNMIEKRYRSNINNNLISLRNSVPSLRVMVQHQKQLAGETINEETEDLDGLVAAKKTNNATILTKATEYIWHLERKNRFLSQENDCLKSQIASLEIAMCDELYLG</sequence>
<evidence type="ECO:0000313" key="4">
    <source>
        <dbReference type="Proteomes" id="UP000241690"/>
    </source>
</evidence>
<proteinExistence type="predicted"/>
<feature type="region of interest" description="Disordered" evidence="1">
    <location>
        <begin position="106"/>
        <end position="149"/>
    </location>
</feature>
<dbReference type="Proteomes" id="UP000241690">
    <property type="component" value="Unassembled WGS sequence"/>
</dbReference>
<gene>
    <name evidence="3" type="ORF">M431DRAFT_488586</name>
</gene>
<evidence type="ECO:0000256" key="1">
    <source>
        <dbReference type="SAM" id="MobiDB-lite"/>
    </source>
</evidence>